<keyword evidence="5" id="KW-1185">Reference proteome</keyword>
<accession>A0ABQ6C1E3</accession>
<dbReference type="EMBL" id="BSPB01000006">
    <property type="protein sequence ID" value="GLS13807.1"/>
    <property type="molecule type" value="Genomic_DNA"/>
</dbReference>
<evidence type="ECO:0000313" key="4">
    <source>
        <dbReference type="EMBL" id="GLS13807.1"/>
    </source>
</evidence>
<comment type="function">
    <text evidence="2">Involved in the post-transcriptional modification of the uridine at the wobble position (U34) of tRNA(Lys), tRNA(Glu) and tRNA(Gln). Catalyzes the conversion of 2-thiouridine (S2U-RNA) to 2-selenouridine (Se2U-RNA). Acts in a two-step process involving geranylation of 2-thiouridine (S2U) to S-geranyl-2-thiouridine (geS2U) and subsequent selenation of the latter derivative to 2-selenouridine (Se2U) in the tRNA chain.</text>
</comment>
<dbReference type="InterPro" id="IPR027417">
    <property type="entry name" value="P-loop_NTPase"/>
</dbReference>
<name>A0ABQ6C1E3_9BURK</name>
<dbReference type="NCBIfam" id="NF008751">
    <property type="entry name" value="PRK11784.1-3"/>
    <property type="match status" value="1"/>
</dbReference>
<reference evidence="5" key="1">
    <citation type="journal article" date="2019" name="Int. J. Syst. Evol. Microbiol.">
        <title>The Global Catalogue of Microorganisms (GCM) 10K type strain sequencing project: providing services to taxonomists for standard genome sequencing and annotation.</title>
        <authorList>
            <consortium name="The Broad Institute Genomics Platform"/>
            <consortium name="The Broad Institute Genome Sequencing Center for Infectious Disease"/>
            <person name="Wu L."/>
            <person name="Ma J."/>
        </authorList>
    </citation>
    <scope>NUCLEOTIDE SEQUENCE [LARGE SCALE GENOMIC DNA]</scope>
    <source>
        <strain evidence="5">NBRC 109341</strain>
    </source>
</reference>
<dbReference type="InterPro" id="IPR001763">
    <property type="entry name" value="Rhodanese-like_dom"/>
</dbReference>
<dbReference type="SUPFAM" id="SSF52821">
    <property type="entry name" value="Rhodanese/Cell cycle control phosphatase"/>
    <property type="match status" value="1"/>
</dbReference>
<feature type="active site" description="S-selanylcysteine intermediate" evidence="2">
    <location>
        <position position="99"/>
    </location>
</feature>
<sequence length="366" mass="40134">MGPGTALETADCHRLFLQGLPLADVRAPVEFAQGAFPGAVNLPLMNDAERHAVGLCFRQHGQQAAIALGHRLVAGPVKAERIAAWAAFAQAHPDGFLYCFRGGLRSHIAQQWLADAGVRYPLITGGYKALRQTLIQTLEAAATGCGLTVLGGMTGTGKTDLLNQLAHGIDLEGHAHHRGSSFGAHPQGQPTQIDFENRLAIDLLRKRAAGMEHFVWEDEGRHIGRCAVPPTLRDRLAAATLVWLEAPFEARVDRILREYVVGQQAALAMLHGPEQALALLSVHLLQSLDKTAKRLGGERHRRIRSCLQDALVQHQAGDVQAHRAWIAALLQEYYDPMYRFQRQQQAGRIVFTGDAASVLDWLRRRG</sequence>
<dbReference type="PANTHER" id="PTHR30401:SF0">
    <property type="entry name" value="TRNA 2-SELENOURIDINE SYNTHASE"/>
    <property type="match status" value="1"/>
</dbReference>
<dbReference type="InterPro" id="IPR036873">
    <property type="entry name" value="Rhodanese-like_dom_sf"/>
</dbReference>
<comment type="catalytic activity">
    <reaction evidence="2">
        <text>5-methylaminomethyl-S-(2E)-geranyl-thiouridine(34) in tRNA + selenophosphate + H(+) = 5-methylaminomethyl-2-(Se-phospho)selenouridine(34) in tRNA + (2E)-thiogeraniol</text>
        <dbReference type="Rhea" id="RHEA:60172"/>
        <dbReference type="Rhea" id="RHEA-COMP:14654"/>
        <dbReference type="Rhea" id="RHEA-COMP:15523"/>
        <dbReference type="ChEBI" id="CHEBI:15378"/>
        <dbReference type="ChEBI" id="CHEBI:16144"/>
        <dbReference type="ChEBI" id="CHEBI:140632"/>
        <dbReference type="ChEBI" id="CHEBI:143702"/>
        <dbReference type="ChEBI" id="CHEBI:143703"/>
    </reaction>
</comment>
<dbReference type="Pfam" id="PF26341">
    <property type="entry name" value="AAA_SelU"/>
    <property type="match status" value="1"/>
</dbReference>
<dbReference type="HAMAP" id="MF_01622">
    <property type="entry name" value="tRNA_sel_U_synth"/>
    <property type="match status" value="1"/>
</dbReference>
<comment type="caution">
    <text evidence="4">The sequence shown here is derived from an EMBL/GenBank/DDBJ whole genome shotgun (WGS) entry which is preliminary data.</text>
</comment>
<comment type="catalytic activity">
    <reaction evidence="2">
        <text>5-methylaminomethyl-2-(Se-phospho)selenouridine(34) in tRNA + H2O = 5-methylaminomethyl-2-selenouridine(34) in tRNA + phosphate</text>
        <dbReference type="Rhea" id="RHEA:60176"/>
        <dbReference type="Rhea" id="RHEA-COMP:10196"/>
        <dbReference type="Rhea" id="RHEA-COMP:15523"/>
        <dbReference type="ChEBI" id="CHEBI:15377"/>
        <dbReference type="ChEBI" id="CHEBI:43474"/>
        <dbReference type="ChEBI" id="CHEBI:82743"/>
        <dbReference type="ChEBI" id="CHEBI:143702"/>
    </reaction>
</comment>
<protein>
    <recommendedName>
        <fullName evidence="2">tRNA 2-selenouridine synthase</fullName>
        <ecNumber evidence="2">2.9.1.3</ecNumber>
    </recommendedName>
</protein>
<dbReference type="EC" id="2.9.1.3" evidence="2"/>
<comment type="catalytic activity">
    <reaction evidence="2">
        <text>5-methylaminomethyl-2-thiouridine(34) in tRNA + selenophosphate + (2E)-geranyl diphosphate + H2O + H(+) = 5-methylaminomethyl-2-selenouridine(34) in tRNA + (2E)-thiogeraniol + phosphate + diphosphate</text>
        <dbReference type="Rhea" id="RHEA:42716"/>
        <dbReference type="Rhea" id="RHEA-COMP:10195"/>
        <dbReference type="Rhea" id="RHEA-COMP:10196"/>
        <dbReference type="ChEBI" id="CHEBI:15377"/>
        <dbReference type="ChEBI" id="CHEBI:15378"/>
        <dbReference type="ChEBI" id="CHEBI:16144"/>
        <dbReference type="ChEBI" id="CHEBI:33019"/>
        <dbReference type="ChEBI" id="CHEBI:43474"/>
        <dbReference type="ChEBI" id="CHEBI:58057"/>
        <dbReference type="ChEBI" id="CHEBI:74455"/>
        <dbReference type="ChEBI" id="CHEBI:82743"/>
        <dbReference type="ChEBI" id="CHEBI:143703"/>
        <dbReference type="EC" id="2.9.1.3"/>
    </reaction>
</comment>
<gene>
    <name evidence="2 4" type="primary">selU</name>
    <name evidence="4" type="ORF">GCM10007935_12370</name>
</gene>
<dbReference type="InterPro" id="IPR017582">
    <property type="entry name" value="SelU"/>
</dbReference>
<evidence type="ECO:0000313" key="5">
    <source>
        <dbReference type="Proteomes" id="UP001156903"/>
    </source>
</evidence>
<comment type="catalytic activity">
    <reaction evidence="2">
        <text>5-methylaminomethyl-2-thiouridine(34) in tRNA + (2E)-geranyl diphosphate = 5-methylaminomethyl-S-(2E)-geranyl-thiouridine(34) in tRNA + diphosphate</text>
        <dbReference type="Rhea" id="RHEA:14085"/>
        <dbReference type="Rhea" id="RHEA-COMP:10195"/>
        <dbReference type="Rhea" id="RHEA-COMP:14654"/>
        <dbReference type="ChEBI" id="CHEBI:33019"/>
        <dbReference type="ChEBI" id="CHEBI:58057"/>
        <dbReference type="ChEBI" id="CHEBI:74455"/>
        <dbReference type="ChEBI" id="CHEBI:140632"/>
    </reaction>
</comment>
<comment type="subunit">
    <text evidence="2">Monomer.</text>
</comment>
<dbReference type="NCBIfam" id="TIGR03167">
    <property type="entry name" value="tRNA_sel_U_synt"/>
    <property type="match status" value="1"/>
</dbReference>
<dbReference type="PANTHER" id="PTHR30401">
    <property type="entry name" value="TRNA 2-SELENOURIDINE SYNTHASE"/>
    <property type="match status" value="1"/>
</dbReference>
<keyword evidence="1 2" id="KW-0711">Selenium</keyword>
<organism evidence="4 5">
    <name type="scientific">Hydrogenophaga electricum</name>
    <dbReference type="NCBI Taxonomy" id="1230953"/>
    <lineage>
        <taxon>Bacteria</taxon>
        <taxon>Pseudomonadati</taxon>
        <taxon>Pseudomonadota</taxon>
        <taxon>Betaproteobacteria</taxon>
        <taxon>Burkholderiales</taxon>
        <taxon>Comamonadaceae</taxon>
        <taxon>Hydrogenophaga</taxon>
    </lineage>
</organism>
<evidence type="ECO:0000259" key="3">
    <source>
        <dbReference type="PROSITE" id="PS50206"/>
    </source>
</evidence>
<dbReference type="InterPro" id="IPR058840">
    <property type="entry name" value="AAA_SelU"/>
</dbReference>
<dbReference type="RefSeq" id="WP_284307109.1">
    <property type="nucleotide sequence ID" value="NZ_BSPB01000006.1"/>
</dbReference>
<dbReference type="SUPFAM" id="SSF52540">
    <property type="entry name" value="P-loop containing nucleoside triphosphate hydrolases"/>
    <property type="match status" value="1"/>
</dbReference>
<feature type="domain" description="Rhodanese" evidence="3">
    <location>
        <begin position="16"/>
        <end position="139"/>
    </location>
</feature>
<dbReference type="PROSITE" id="PS50206">
    <property type="entry name" value="RHODANESE_3"/>
    <property type="match status" value="1"/>
</dbReference>
<proteinExistence type="inferred from homology"/>
<evidence type="ECO:0000256" key="2">
    <source>
        <dbReference type="HAMAP-Rule" id="MF_01622"/>
    </source>
</evidence>
<evidence type="ECO:0000256" key="1">
    <source>
        <dbReference type="ARBA" id="ARBA00023266"/>
    </source>
</evidence>
<dbReference type="Proteomes" id="UP001156903">
    <property type="component" value="Unassembled WGS sequence"/>
</dbReference>
<keyword evidence="2" id="KW-0808">Transferase</keyword>
<dbReference type="SMART" id="SM00450">
    <property type="entry name" value="RHOD"/>
    <property type="match status" value="1"/>
</dbReference>
<comment type="similarity">
    <text evidence="2">Belongs to the SelU family.</text>
</comment>
<dbReference type="Gene3D" id="3.40.250.10">
    <property type="entry name" value="Rhodanese-like domain"/>
    <property type="match status" value="1"/>
</dbReference>